<evidence type="ECO:0000313" key="1">
    <source>
        <dbReference type="EMBL" id="OWK46870.1"/>
    </source>
</evidence>
<accession>A0A225DZD2</accession>
<sequence length="58" mass="6577">MCAKLPPDSFRRRDTLRLPCLPTSLSKDFLGMAFLGRSPSMFLIEVDHLYEIGITFGD</sequence>
<gene>
    <name evidence="1" type="ORF">FRUB_00569</name>
</gene>
<dbReference type="EMBL" id="NIDE01000001">
    <property type="protein sequence ID" value="OWK46870.1"/>
    <property type="molecule type" value="Genomic_DNA"/>
</dbReference>
<proteinExistence type="predicted"/>
<keyword evidence="2" id="KW-1185">Reference proteome</keyword>
<dbReference type="AlphaFoldDB" id="A0A225DZD2"/>
<name>A0A225DZD2_9BACT</name>
<protein>
    <submittedName>
        <fullName evidence="1">Uncharacterized protein</fullName>
    </submittedName>
</protein>
<evidence type="ECO:0000313" key="2">
    <source>
        <dbReference type="Proteomes" id="UP000214646"/>
    </source>
</evidence>
<comment type="caution">
    <text evidence="1">The sequence shown here is derived from an EMBL/GenBank/DDBJ whole genome shotgun (WGS) entry which is preliminary data.</text>
</comment>
<reference evidence="2" key="1">
    <citation type="submission" date="2017-06" db="EMBL/GenBank/DDBJ databases">
        <title>Genome analysis of Fimbriiglobus ruber SP5, the first member of the order Planctomycetales with confirmed chitinolytic capability.</title>
        <authorList>
            <person name="Ravin N.V."/>
            <person name="Rakitin A.L."/>
            <person name="Ivanova A.A."/>
            <person name="Beletsky A.V."/>
            <person name="Kulichevskaya I.S."/>
            <person name="Mardanov A.V."/>
            <person name="Dedysh S.N."/>
        </authorList>
    </citation>
    <scope>NUCLEOTIDE SEQUENCE [LARGE SCALE GENOMIC DNA]</scope>
    <source>
        <strain evidence="2">SP5</strain>
    </source>
</reference>
<organism evidence="1 2">
    <name type="scientific">Fimbriiglobus ruber</name>
    <dbReference type="NCBI Taxonomy" id="1908690"/>
    <lineage>
        <taxon>Bacteria</taxon>
        <taxon>Pseudomonadati</taxon>
        <taxon>Planctomycetota</taxon>
        <taxon>Planctomycetia</taxon>
        <taxon>Gemmatales</taxon>
        <taxon>Gemmataceae</taxon>
        <taxon>Fimbriiglobus</taxon>
    </lineage>
</organism>
<dbReference type="Proteomes" id="UP000214646">
    <property type="component" value="Unassembled WGS sequence"/>
</dbReference>